<protein>
    <submittedName>
        <fullName evidence="3">Helix-turn-helix transcriptional regulator</fullName>
    </submittedName>
</protein>
<dbReference type="Proteomes" id="UP000823632">
    <property type="component" value="Unassembled WGS sequence"/>
</dbReference>
<dbReference type="SMART" id="SM00530">
    <property type="entry name" value="HTH_XRE"/>
    <property type="match status" value="1"/>
</dbReference>
<dbReference type="PANTHER" id="PTHR46558">
    <property type="entry name" value="TRACRIPTIONAL REGULATORY PROTEIN-RELATED-RELATED"/>
    <property type="match status" value="1"/>
</dbReference>
<dbReference type="Pfam" id="PF12844">
    <property type="entry name" value="HTH_19"/>
    <property type="match status" value="1"/>
</dbReference>
<organism evidence="3 4">
    <name type="scientific">Candidatus Scatousia excrementipullorum</name>
    <dbReference type="NCBI Taxonomy" id="2840936"/>
    <lineage>
        <taxon>Bacteria</taxon>
        <taxon>Candidatus Scatousia</taxon>
    </lineage>
</organism>
<dbReference type="PROSITE" id="PS50943">
    <property type="entry name" value="HTH_CROC1"/>
    <property type="match status" value="1"/>
</dbReference>
<evidence type="ECO:0000313" key="3">
    <source>
        <dbReference type="EMBL" id="MBO8430383.1"/>
    </source>
</evidence>
<evidence type="ECO:0000259" key="2">
    <source>
        <dbReference type="PROSITE" id="PS50943"/>
    </source>
</evidence>
<keyword evidence="1" id="KW-0238">DNA-binding</keyword>
<sequence>MTDIKKLLGAKISRIRKEKGYSQIQFAEMLGLSTNALSIIETGNGFLTAETLEKILLKLELEPDELFSFGGIKSEEELYKNIIKNLETIKSDRAKLVIIDKMLKIII</sequence>
<comment type="caution">
    <text evidence="3">The sequence shown here is derived from an EMBL/GenBank/DDBJ whole genome shotgun (WGS) entry which is preliminary data.</text>
</comment>
<dbReference type="Gene3D" id="1.10.260.40">
    <property type="entry name" value="lambda repressor-like DNA-binding domains"/>
    <property type="match status" value="1"/>
</dbReference>
<reference evidence="3" key="2">
    <citation type="journal article" date="2021" name="PeerJ">
        <title>Extensive microbial diversity within the chicken gut microbiome revealed by metagenomics and culture.</title>
        <authorList>
            <person name="Gilroy R."/>
            <person name="Ravi A."/>
            <person name="Getino M."/>
            <person name="Pursley I."/>
            <person name="Horton D.L."/>
            <person name="Alikhan N.F."/>
            <person name="Baker D."/>
            <person name="Gharbi K."/>
            <person name="Hall N."/>
            <person name="Watson M."/>
            <person name="Adriaenssens E.M."/>
            <person name="Foster-Nyarko E."/>
            <person name="Jarju S."/>
            <person name="Secka A."/>
            <person name="Antonio M."/>
            <person name="Oren A."/>
            <person name="Chaudhuri R.R."/>
            <person name="La Ragione R."/>
            <person name="Hildebrand F."/>
            <person name="Pallen M.J."/>
        </authorList>
    </citation>
    <scope>NUCLEOTIDE SEQUENCE</scope>
    <source>
        <strain evidence="3">10192</strain>
    </source>
</reference>
<dbReference type="PANTHER" id="PTHR46558:SF11">
    <property type="entry name" value="HTH-TYPE TRANSCRIPTIONAL REGULATOR XRE"/>
    <property type="match status" value="1"/>
</dbReference>
<accession>A0A9D9DMP3</accession>
<dbReference type="SUPFAM" id="SSF47413">
    <property type="entry name" value="lambda repressor-like DNA-binding domains"/>
    <property type="match status" value="1"/>
</dbReference>
<name>A0A9D9DMP3_9BACT</name>
<dbReference type="CDD" id="cd00093">
    <property type="entry name" value="HTH_XRE"/>
    <property type="match status" value="1"/>
</dbReference>
<evidence type="ECO:0000256" key="1">
    <source>
        <dbReference type="ARBA" id="ARBA00023125"/>
    </source>
</evidence>
<feature type="domain" description="HTH cro/C1-type" evidence="2">
    <location>
        <begin position="12"/>
        <end position="66"/>
    </location>
</feature>
<dbReference type="GO" id="GO:0003677">
    <property type="term" value="F:DNA binding"/>
    <property type="evidence" value="ECO:0007669"/>
    <property type="project" value="UniProtKB-KW"/>
</dbReference>
<dbReference type="InterPro" id="IPR001387">
    <property type="entry name" value="Cro/C1-type_HTH"/>
</dbReference>
<proteinExistence type="predicted"/>
<dbReference type="AlphaFoldDB" id="A0A9D9DMP3"/>
<dbReference type="InterPro" id="IPR010982">
    <property type="entry name" value="Lambda_DNA-bd_dom_sf"/>
</dbReference>
<evidence type="ECO:0000313" key="4">
    <source>
        <dbReference type="Proteomes" id="UP000823632"/>
    </source>
</evidence>
<reference evidence="3" key="1">
    <citation type="submission" date="2020-10" db="EMBL/GenBank/DDBJ databases">
        <authorList>
            <person name="Gilroy R."/>
        </authorList>
    </citation>
    <scope>NUCLEOTIDE SEQUENCE</scope>
    <source>
        <strain evidence="3">10192</strain>
    </source>
</reference>
<dbReference type="EMBL" id="JADIND010000073">
    <property type="protein sequence ID" value="MBO8430383.1"/>
    <property type="molecule type" value="Genomic_DNA"/>
</dbReference>
<gene>
    <name evidence="3" type="ORF">IAC76_03275</name>
</gene>